<gene>
    <name evidence="2" type="ORF">A2024_12440</name>
</gene>
<evidence type="ECO:0000259" key="1">
    <source>
        <dbReference type="PROSITE" id="PS50125"/>
    </source>
</evidence>
<dbReference type="GO" id="GO:0004016">
    <property type="term" value="F:adenylate cyclase activity"/>
    <property type="evidence" value="ECO:0007669"/>
    <property type="project" value="UniProtKB-ARBA"/>
</dbReference>
<dbReference type="PANTHER" id="PTHR43081">
    <property type="entry name" value="ADENYLATE CYCLASE, TERMINAL-DIFFERENTIATION SPECIFIC-RELATED"/>
    <property type="match status" value="1"/>
</dbReference>
<dbReference type="InterPro" id="IPR050697">
    <property type="entry name" value="Adenylyl/Guanylyl_Cyclase_3/4"/>
</dbReference>
<accession>A0A1F5R9W4</accession>
<protein>
    <submittedName>
        <fullName evidence="2">Adenylate cyclase</fullName>
    </submittedName>
</protein>
<evidence type="ECO:0000313" key="2">
    <source>
        <dbReference type="EMBL" id="OGF11217.1"/>
    </source>
</evidence>
<feature type="domain" description="Guanylate cyclase" evidence="1">
    <location>
        <begin position="46"/>
        <end position="162"/>
    </location>
</feature>
<dbReference type="EMBL" id="MFFM01000036">
    <property type="protein sequence ID" value="OGF11217.1"/>
    <property type="molecule type" value="Genomic_DNA"/>
</dbReference>
<dbReference type="InterPro" id="IPR029787">
    <property type="entry name" value="Nucleotide_cyclase"/>
</dbReference>
<dbReference type="Proteomes" id="UP000177230">
    <property type="component" value="Unassembled WGS sequence"/>
</dbReference>
<sequence length="209" mass="23294">MIYLKKITPGSSEDKLEKLVQERIREGADKEEIDRRIWDLFGGEYCVMFTDLSGFSRNVAQFGIIHFLQTIYQSECILGPIIDENDGLVLKFDGDSLLIVFRDVPQAITAAVAMQRKLKTFNINKSQEEKVLLCVGLGYGPMLRIGDSDIFGAEVNAASKLGEDVAESGQILVTENVRRRAGDLSDTSFEEVAQAPAWMGKAFDLKYNS</sequence>
<dbReference type="GO" id="GO:0035556">
    <property type="term" value="P:intracellular signal transduction"/>
    <property type="evidence" value="ECO:0007669"/>
    <property type="project" value="InterPro"/>
</dbReference>
<organism evidence="2 3">
    <name type="scientific">Candidatus Edwardsbacteria bacterium GWF2_54_11</name>
    <dbReference type="NCBI Taxonomy" id="1817851"/>
    <lineage>
        <taxon>Bacteria</taxon>
        <taxon>Candidatus Edwardsiibacteriota</taxon>
    </lineage>
</organism>
<name>A0A1F5R9W4_9BACT</name>
<dbReference type="PROSITE" id="PS50125">
    <property type="entry name" value="GUANYLATE_CYCLASE_2"/>
    <property type="match status" value="1"/>
</dbReference>
<reference evidence="2 3" key="1">
    <citation type="journal article" date="2016" name="Nat. Commun.">
        <title>Thousands of microbial genomes shed light on interconnected biogeochemical processes in an aquifer system.</title>
        <authorList>
            <person name="Anantharaman K."/>
            <person name="Brown C.T."/>
            <person name="Hug L.A."/>
            <person name="Sharon I."/>
            <person name="Castelle C.J."/>
            <person name="Probst A.J."/>
            <person name="Thomas B.C."/>
            <person name="Singh A."/>
            <person name="Wilkins M.J."/>
            <person name="Karaoz U."/>
            <person name="Brodie E.L."/>
            <person name="Williams K.H."/>
            <person name="Hubbard S.S."/>
            <person name="Banfield J.F."/>
        </authorList>
    </citation>
    <scope>NUCLEOTIDE SEQUENCE [LARGE SCALE GENOMIC DNA]</scope>
</reference>
<comment type="caution">
    <text evidence="2">The sequence shown here is derived from an EMBL/GenBank/DDBJ whole genome shotgun (WGS) entry which is preliminary data.</text>
</comment>
<dbReference type="CDD" id="cd07302">
    <property type="entry name" value="CHD"/>
    <property type="match status" value="1"/>
</dbReference>
<dbReference type="Gene3D" id="3.30.70.1230">
    <property type="entry name" value="Nucleotide cyclase"/>
    <property type="match status" value="1"/>
</dbReference>
<dbReference type="GO" id="GO:0009190">
    <property type="term" value="P:cyclic nucleotide biosynthetic process"/>
    <property type="evidence" value="ECO:0007669"/>
    <property type="project" value="InterPro"/>
</dbReference>
<dbReference type="Pfam" id="PF00211">
    <property type="entry name" value="Guanylate_cyc"/>
    <property type="match status" value="1"/>
</dbReference>
<proteinExistence type="predicted"/>
<evidence type="ECO:0000313" key="3">
    <source>
        <dbReference type="Proteomes" id="UP000177230"/>
    </source>
</evidence>
<dbReference type="SUPFAM" id="SSF55073">
    <property type="entry name" value="Nucleotide cyclase"/>
    <property type="match status" value="1"/>
</dbReference>
<dbReference type="InterPro" id="IPR001054">
    <property type="entry name" value="A/G_cyclase"/>
</dbReference>
<dbReference type="AlphaFoldDB" id="A0A1F5R9W4"/>
<dbReference type="PANTHER" id="PTHR43081:SF1">
    <property type="entry name" value="ADENYLATE CYCLASE, TERMINAL-DIFFERENTIATION SPECIFIC"/>
    <property type="match status" value="1"/>
</dbReference>